<dbReference type="Pfam" id="PF02577">
    <property type="entry name" value="BFN_dom"/>
    <property type="match status" value="1"/>
</dbReference>
<protein>
    <submittedName>
        <fullName evidence="3">Bifunctional nuclease family protein</fullName>
    </submittedName>
</protein>
<gene>
    <name evidence="3" type="ORF">EKI59_06720</name>
</gene>
<dbReference type="PROSITE" id="PS51658">
    <property type="entry name" value="BFN"/>
    <property type="match status" value="1"/>
</dbReference>
<feature type="compositionally biased region" description="Acidic residues" evidence="1">
    <location>
        <begin position="169"/>
        <end position="183"/>
    </location>
</feature>
<proteinExistence type="predicted"/>
<dbReference type="InterPro" id="IPR003729">
    <property type="entry name" value="Bi_nuclease_dom"/>
</dbReference>
<feature type="domain" description="BFN" evidence="2">
    <location>
        <begin position="1"/>
        <end position="129"/>
    </location>
</feature>
<dbReference type="Gene3D" id="3.10.690.10">
    <property type="entry name" value="Bifunctional nuclease domain"/>
    <property type="match status" value="1"/>
</dbReference>
<comment type="caution">
    <text evidence="3">The sequence shown here is derived from an EMBL/GenBank/DDBJ whole genome shotgun (WGS) entry which is preliminary data.</text>
</comment>
<dbReference type="RefSeq" id="WP_136648511.1">
    <property type="nucleotide sequence ID" value="NZ_RXIR01000012.1"/>
</dbReference>
<dbReference type="OrthoDB" id="9788698at2"/>
<evidence type="ECO:0000256" key="1">
    <source>
        <dbReference type="SAM" id="MobiDB-lite"/>
    </source>
</evidence>
<feature type="compositionally biased region" description="Acidic residues" evidence="1">
    <location>
        <begin position="144"/>
        <end position="161"/>
    </location>
</feature>
<evidence type="ECO:0000259" key="2">
    <source>
        <dbReference type="PROSITE" id="PS51658"/>
    </source>
</evidence>
<name>A0A6C1U1E8_9CORY</name>
<dbReference type="InterPro" id="IPR036104">
    <property type="entry name" value="BFN_sf"/>
</dbReference>
<organism evidence="3 4">
    <name type="scientific">Corynebacterium sanguinis</name>
    <dbReference type="NCBI Taxonomy" id="2594913"/>
    <lineage>
        <taxon>Bacteria</taxon>
        <taxon>Bacillati</taxon>
        <taxon>Actinomycetota</taxon>
        <taxon>Actinomycetes</taxon>
        <taxon>Mycobacteriales</taxon>
        <taxon>Corynebacteriaceae</taxon>
        <taxon>Corynebacterium</taxon>
    </lineage>
</organism>
<dbReference type="AlphaFoldDB" id="A0A6C1U1E8"/>
<dbReference type="Proteomes" id="UP000336646">
    <property type="component" value="Unassembled WGS sequence"/>
</dbReference>
<reference evidence="3 4" key="1">
    <citation type="submission" date="2018-12" db="EMBL/GenBank/DDBJ databases">
        <title>Corynebacterium sanguinis sp. nov., a clinically-associated and environmental corynebacterium.</title>
        <authorList>
            <person name="Gonzales-Siles L."/>
            <person name="Jaen-Luchoro D."/>
            <person name="Cardew S."/>
            <person name="Inganas E."/>
            <person name="Ohlen M."/>
            <person name="Jensie-Markopolous S."/>
            <person name="Pinyeiro-Iglesias B."/>
            <person name="Molin K."/>
            <person name="Skovbjerg S."/>
            <person name="Svensson-Stadler L."/>
            <person name="Funke G."/>
            <person name="Moore E.R.B."/>
        </authorList>
    </citation>
    <scope>NUCLEOTIDE SEQUENCE [LARGE SCALE GENOMIC DNA]</scope>
    <source>
        <strain evidence="3 4">58734</strain>
    </source>
</reference>
<dbReference type="GO" id="GO:0004518">
    <property type="term" value="F:nuclease activity"/>
    <property type="evidence" value="ECO:0007669"/>
    <property type="project" value="InterPro"/>
</dbReference>
<accession>A0A6C1U1E8</accession>
<sequence>MAIAQLAGIYPLGPEKYLCAVLLVEGTSRCLPVWLPPVEGARLIARAAGWHPNRPHATDALVELAQAMAVGPESVEIASYHEGVFACALNFGDGTSAEMRPCDALTVALKLDLALEVDESVISAASLWLSPEDAAQYFELELDDERLDDDAPQPQGDDEFEQLMRNLGVDEDDLGGGDGTEEP</sequence>
<dbReference type="EMBL" id="RXIR01000012">
    <property type="protein sequence ID" value="TVS28492.1"/>
    <property type="molecule type" value="Genomic_DNA"/>
</dbReference>
<evidence type="ECO:0000313" key="3">
    <source>
        <dbReference type="EMBL" id="TVS28492.1"/>
    </source>
</evidence>
<dbReference type="SUPFAM" id="SSF103256">
    <property type="entry name" value="Hypothetical protein TM0160"/>
    <property type="match status" value="1"/>
</dbReference>
<evidence type="ECO:0000313" key="4">
    <source>
        <dbReference type="Proteomes" id="UP000336646"/>
    </source>
</evidence>
<feature type="region of interest" description="Disordered" evidence="1">
    <location>
        <begin position="144"/>
        <end position="183"/>
    </location>
</feature>